<dbReference type="Proteomes" id="UP000238169">
    <property type="component" value="Unassembled WGS sequence"/>
</dbReference>
<dbReference type="OrthoDB" id="108782at2"/>
<sequence length="323" mass="34914">MIEFIVKRRPCGERQIQEPEMTPIQASASSKRPFLCALAAASLLLGASFAHAQAVYPTAEAAAQAFTDAIATNDQAALSKVLGKDYGHYVPEGSIGQEDIYAYLGAWSQQHRIVEDAQPLDGRPAAHIEAGTSGWTLPIPLVKVAKGWRFDMPAARDEVLTRRIGRNERSAMQVALAYVAAQNDYHKTADRYADRFVSTSGKHDGLYWDTAPGEPDSPLGPLAATMPNKPTDKDGYYGYHYRILTAQGANAQGGAKSYLSDGMLKQGFGLIATPARYGQTGVMTFIVNQDGQIYEKDLGPATTRAAAAIKSFNPDSSWQVVTP</sequence>
<dbReference type="Pfam" id="PF11453">
    <property type="entry name" value="DUF2950"/>
    <property type="match status" value="1"/>
</dbReference>
<evidence type="ECO:0000313" key="1">
    <source>
        <dbReference type="EMBL" id="SPB17682.1"/>
    </source>
</evidence>
<keyword evidence="2" id="KW-1185">Reference proteome</keyword>
<evidence type="ECO:0008006" key="3">
    <source>
        <dbReference type="Google" id="ProtNLM"/>
    </source>
</evidence>
<proteinExistence type="predicted"/>
<gene>
    <name evidence="1" type="ORF">NOV72_04887</name>
</gene>
<protein>
    <recommendedName>
        <fullName evidence="3">DUF2950 domain-containing protein</fullName>
    </recommendedName>
</protein>
<name>A0A2U3IBT7_9BURK</name>
<dbReference type="AlphaFoldDB" id="A0A2U3IBT7"/>
<dbReference type="EMBL" id="OGTP01000021">
    <property type="protein sequence ID" value="SPB17682.1"/>
    <property type="molecule type" value="Genomic_DNA"/>
</dbReference>
<reference evidence="2" key="1">
    <citation type="submission" date="2018-01" db="EMBL/GenBank/DDBJ databases">
        <authorList>
            <person name="Peeters C."/>
        </authorList>
    </citation>
    <scope>NUCLEOTIDE SEQUENCE [LARGE SCALE GENOMIC DNA]</scope>
</reference>
<evidence type="ECO:0000313" key="2">
    <source>
        <dbReference type="Proteomes" id="UP000238169"/>
    </source>
</evidence>
<accession>A0A2U3IBT7</accession>
<organism evidence="1 2">
    <name type="scientific">Caballeronia novacaledonica</name>
    <dbReference type="NCBI Taxonomy" id="1544861"/>
    <lineage>
        <taxon>Bacteria</taxon>
        <taxon>Pseudomonadati</taxon>
        <taxon>Pseudomonadota</taxon>
        <taxon>Betaproteobacteria</taxon>
        <taxon>Burkholderiales</taxon>
        <taxon>Burkholderiaceae</taxon>
        <taxon>Caballeronia</taxon>
    </lineage>
</organism>
<dbReference type="InterPro" id="IPR021556">
    <property type="entry name" value="DUF2950"/>
</dbReference>